<dbReference type="STRING" id="888050.HMPREF9004_1031"/>
<dbReference type="Gene3D" id="3.40.190.10">
    <property type="entry name" value="Periplasmic binding protein-like II"/>
    <property type="match status" value="1"/>
</dbReference>
<dbReference type="PATRIC" id="fig|888050.3.peg.978"/>
<dbReference type="GO" id="GO:0022857">
    <property type="term" value="F:transmembrane transporter activity"/>
    <property type="evidence" value="ECO:0007669"/>
    <property type="project" value="InterPro"/>
</dbReference>
<dbReference type="SUPFAM" id="SSF53850">
    <property type="entry name" value="Periplasmic binding protein-like II"/>
    <property type="match status" value="1"/>
</dbReference>
<accession>N6X4W6</accession>
<organism evidence="2 3">
    <name type="scientific">Schaalia cardiffensis F0333</name>
    <dbReference type="NCBI Taxonomy" id="888050"/>
    <lineage>
        <taxon>Bacteria</taxon>
        <taxon>Bacillati</taxon>
        <taxon>Actinomycetota</taxon>
        <taxon>Actinomycetes</taxon>
        <taxon>Actinomycetales</taxon>
        <taxon>Actinomycetaceae</taxon>
        <taxon>Schaalia</taxon>
    </lineage>
</organism>
<dbReference type="Gene3D" id="3.40.190.120">
    <property type="entry name" value="Osmoprotection protein (prox), domain 2"/>
    <property type="match status" value="1"/>
</dbReference>
<gene>
    <name evidence="2" type="primary">proX</name>
    <name evidence="2" type="ORF">HMPREF9004_1031</name>
</gene>
<dbReference type="InterPro" id="IPR007210">
    <property type="entry name" value="ABC_Gly_betaine_transp_sub-bd"/>
</dbReference>
<dbReference type="EMBL" id="AQHZ01000015">
    <property type="protein sequence ID" value="ENO18462.1"/>
    <property type="molecule type" value="Genomic_DNA"/>
</dbReference>
<dbReference type="Pfam" id="PF04069">
    <property type="entry name" value="OpuAC"/>
    <property type="match status" value="1"/>
</dbReference>
<protein>
    <submittedName>
        <fullName evidence="2">Glycine betaine/L-proline ABC superfamily ATP binding cassette transporter, substrate-binding protein</fullName>
    </submittedName>
</protein>
<feature type="domain" description="ABC-type glycine betaine transport system substrate-binding" evidence="1">
    <location>
        <begin position="57"/>
        <end position="317"/>
    </location>
</feature>
<keyword evidence="3" id="KW-1185">Reference proteome</keyword>
<dbReference type="GO" id="GO:0043190">
    <property type="term" value="C:ATP-binding cassette (ABC) transporter complex"/>
    <property type="evidence" value="ECO:0007669"/>
    <property type="project" value="InterPro"/>
</dbReference>
<comment type="caution">
    <text evidence="2">The sequence shown here is derived from an EMBL/GenBank/DDBJ whole genome shotgun (WGS) entry which is preliminary data.</text>
</comment>
<name>N6X4W6_9ACTO</name>
<proteinExistence type="predicted"/>
<evidence type="ECO:0000313" key="2">
    <source>
        <dbReference type="EMBL" id="ENO18462.1"/>
    </source>
</evidence>
<dbReference type="Proteomes" id="UP000013015">
    <property type="component" value="Unassembled WGS sequence"/>
</dbReference>
<reference evidence="2 3" key="1">
    <citation type="submission" date="2013-03" db="EMBL/GenBank/DDBJ databases">
        <title>Reference genome for the Human Microbiome Project.</title>
        <authorList>
            <person name="Aqrawi P."/>
            <person name="Ayvaz T."/>
            <person name="Bess C."/>
            <person name="Blankenburg K."/>
            <person name="Coyle M."/>
            <person name="Deng J."/>
            <person name="Forbes L."/>
            <person name="Fowler G."/>
            <person name="Francisco L."/>
            <person name="Fu Q."/>
            <person name="Gibbs R."/>
            <person name="Gross S."/>
            <person name="Gubbala S."/>
            <person name="Hale W."/>
            <person name="Hemphill L."/>
            <person name="Highlander S."/>
            <person name="Hirani K."/>
            <person name="Jackson L."/>
            <person name="Jakkamsetti A."/>
            <person name="Javaid M."/>
            <person name="Jayaseelan J.C."/>
            <person name="Jiang H."/>
            <person name="Joshi V."/>
            <person name="Korchina V."/>
            <person name="Kovar C."/>
            <person name="Lara F."/>
            <person name="Lee S."/>
            <person name="Liu Y."/>
            <person name="Mata R."/>
            <person name="Mathew T."/>
            <person name="Munidasa M."/>
            <person name="Muzny D."/>
            <person name="Nazareth L."/>
            <person name="Ngo R."/>
            <person name="Nguyen L."/>
            <person name="Nguyen N."/>
            <person name="Okwuonu G."/>
            <person name="Ongeri F."/>
            <person name="Palculict T."/>
            <person name="Patil S."/>
            <person name="Petrosino J."/>
            <person name="Pham C."/>
            <person name="Pham P."/>
            <person name="Pu L.-L."/>
            <person name="Qin X."/>
            <person name="Qu J."/>
            <person name="Reid J."/>
            <person name="Ross M."/>
            <person name="Ruth R."/>
            <person name="Saada N."/>
            <person name="San Lucas F."/>
            <person name="Santibanez J."/>
            <person name="Shang Y."/>
            <person name="Simmons D."/>
            <person name="Song X.-Z."/>
            <person name="Tang L.-Y."/>
            <person name="Thornton R."/>
            <person name="Warren J."/>
            <person name="Weissenberger G."/>
            <person name="Wilczek-Boney K."/>
            <person name="Worley K."/>
            <person name="Youmans B."/>
            <person name="Zhang J."/>
            <person name="Zhang L."/>
            <person name="Zhao Z."/>
            <person name="Zhou C."/>
            <person name="Zhu D."/>
            <person name="Zhu Y."/>
        </authorList>
    </citation>
    <scope>NUCLEOTIDE SEQUENCE [LARGE SCALE GENOMIC DNA]</scope>
    <source>
        <strain evidence="2 3">F0333</strain>
    </source>
</reference>
<dbReference type="HOGENOM" id="CLU_038355_1_2_11"/>
<sequence>MRNRHDQRDCATDLINEEIAMIHPLHALAALGALALVLSGCATAATLEGRAEGEDAPIIVGSQDYYSNEILAEAYSQALENAGYEVDRQYRIGQREVYLPELEAGSIDVMPEYTGSLLQYFAPDTEATLPEDVLAALIEALPESLGVLTPAEASDQDSYVVTAEFAKAHGLKSISDLAAAAAKVGPLTLGGNSELETRPYGPKGLKELYGVEVAFTPIEDSGGALSVKALKNNQVQLIDVYSADPALADPELQVLEDPKGMFLSSRVVPLVSERLGSGAVNALNAVSAALDSADLIEMNRRSTEEAASPQTIAREWLISEGIIAER</sequence>
<evidence type="ECO:0000313" key="3">
    <source>
        <dbReference type="Proteomes" id="UP000013015"/>
    </source>
</evidence>
<dbReference type="AlphaFoldDB" id="N6X4W6"/>
<evidence type="ECO:0000259" key="1">
    <source>
        <dbReference type="Pfam" id="PF04069"/>
    </source>
</evidence>
<dbReference type="CDD" id="cd13606">
    <property type="entry name" value="PBP2_ProX_like"/>
    <property type="match status" value="1"/>
</dbReference>
<dbReference type="eggNOG" id="COG1732">
    <property type="taxonomic scope" value="Bacteria"/>
</dbReference>